<keyword evidence="1" id="KW-1133">Transmembrane helix</keyword>
<keyword evidence="1" id="KW-0472">Membrane</keyword>
<keyword evidence="1" id="KW-0812">Transmembrane</keyword>
<proteinExistence type="predicted"/>
<accession>A0A2B9E174</accession>
<dbReference type="Proteomes" id="UP000222054">
    <property type="component" value="Unassembled WGS sequence"/>
</dbReference>
<evidence type="ECO:0000313" key="2">
    <source>
        <dbReference type="EMBL" id="PGM94820.1"/>
    </source>
</evidence>
<reference evidence="2 3" key="1">
    <citation type="submission" date="2017-09" db="EMBL/GenBank/DDBJ databases">
        <title>Large-scale bioinformatics analysis of Bacillus genomes uncovers conserved roles of natural products in bacterial physiology.</title>
        <authorList>
            <consortium name="Agbiome Team Llc"/>
            <person name="Bleich R.M."/>
            <person name="Grubbs K.J."/>
            <person name="Santa Maria K.C."/>
            <person name="Allen S.E."/>
            <person name="Farag S."/>
            <person name="Shank E.A."/>
            <person name="Bowers A."/>
        </authorList>
    </citation>
    <scope>NUCLEOTIDE SEQUENCE [LARGE SCALE GENOMIC DNA]</scope>
    <source>
        <strain evidence="2 3">AFS053130</strain>
    </source>
</reference>
<name>A0A2B9E174_BACCE</name>
<keyword evidence="2" id="KW-0969">Cilium</keyword>
<comment type="caution">
    <text evidence="2">The sequence shown here is derived from an EMBL/GenBank/DDBJ whole genome shotgun (WGS) entry which is preliminary data.</text>
</comment>
<feature type="transmembrane region" description="Helical" evidence="1">
    <location>
        <begin position="6"/>
        <end position="24"/>
    </location>
</feature>
<evidence type="ECO:0000256" key="1">
    <source>
        <dbReference type="SAM" id="Phobius"/>
    </source>
</evidence>
<organism evidence="2 3">
    <name type="scientific">Bacillus cereus</name>
    <dbReference type="NCBI Taxonomy" id="1396"/>
    <lineage>
        <taxon>Bacteria</taxon>
        <taxon>Bacillati</taxon>
        <taxon>Bacillota</taxon>
        <taxon>Bacilli</taxon>
        <taxon>Bacillales</taxon>
        <taxon>Bacillaceae</taxon>
        <taxon>Bacillus</taxon>
        <taxon>Bacillus cereus group</taxon>
    </lineage>
</organism>
<keyword evidence="2" id="KW-0282">Flagellum</keyword>
<dbReference type="EMBL" id="NUHO01000035">
    <property type="protein sequence ID" value="PGM94820.1"/>
    <property type="molecule type" value="Genomic_DNA"/>
</dbReference>
<dbReference type="AlphaFoldDB" id="A0A2B9E174"/>
<dbReference type="RefSeq" id="WP_098776671.1">
    <property type="nucleotide sequence ID" value="NZ_NUHO01000035.1"/>
</dbReference>
<protein>
    <submittedName>
        <fullName evidence="2">Flagellar motor protein</fullName>
    </submittedName>
</protein>
<sequence length="39" mass="4473">MTGGSLIFWGILIFIGLTFDQYNSKKKKKQKSNRLQVLA</sequence>
<gene>
    <name evidence="2" type="ORF">CN958_09410</name>
</gene>
<keyword evidence="2" id="KW-0966">Cell projection</keyword>
<evidence type="ECO:0000313" key="3">
    <source>
        <dbReference type="Proteomes" id="UP000222054"/>
    </source>
</evidence>